<protein>
    <submittedName>
        <fullName evidence="1">Uncharacterized protein</fullName>
    </submittedName>
</protein>
<dbReference type="OMA" id="HIDWKLG"/>
<comment type="caution">
    <text evidence="1">The sequence shown here is derived from an EMBL/GenBank/DDBJ whole genome shotgun (WGS) entry which is preliminary data.</text>
</comment>
<dbReference type="SUPFAM" id="SSF55826">
    <property type="entry name" value="YbaK/ProRS associated domain"/>
    <property type="match status" value="1"/>
</dbReference>
<evidence type="ECO:0000313" key="1">
    <source>
        <dbReference type="EMBL" id="KAA8496558.1"/>
    </source>
</evidence>
<dbReference type="EMBL" id="VRMN01000002">
    <property type="protein sequence ID" value="KAA8496558.1"/>
    <property type="molecule type" value="Genomic_DNA"/>
</dbReference>
<dbReference type="Gene3D" id="3.90.960.10">
    <property type="entry name" value="YbaK/aminoacyl-tRNA synthetase-associated domain"/>
    <property type="match status" value="1"/>
</dbReference>
<dbReference type="PANTHER" id="PTHR30411">
    <property type="entry name" value="CYTOPLASMIC PROTEIN"/>
    <property type="match status" value="1"/>
</dbReference>
<keyword evidence="2" id="KW-1185">Reference proteome</keyword>
<evidence type="ECO:0000313" key="2">
    <source>
        <dbReference type="Proteomes" id="UP000324585"/>
    </source>
</evidence>
<sequence length="229" mass="25744">MAASERLLVLEGQVSALRESVRVARDLSAGEEEVQIALWDAFAVRMQLLAVERGFTTSYFRRCPKDYYEMSLEQRRALLGAESVAQLCKSVVFENSRWPEYSSKFGVSDPFSWTYPRYVVMVVQYIRKLDTDGAARMLAARSSELSNEKVPRAAFNLRLAEDVETLTSYGPNAVTLLGTMVQRMPTIVSKHISRLDSIWLGGGQVDLKWHVGVSDLIQTVRPFLGDVAI</sequence>
<dbReference type="PANTHER" id="PTHR30411:SF4">
    <property type="entry name" value="YBAK_AMINOACYL-TRNA SYNTHETASE-ASSOCIATED DOMAIN-CONTAINING PROTEIN"/>
    <property type="match status" value="1"/>
</dbReference>
<organism evidence="1 2">
    <name type="scientific">Porphyridium purpureum</name>
    <name type="common">Red alga</name>
    <name type="synonym">Porphyridium cruentum</name>
    <dbReference type="NCBI Taxonomy" id="35688"/>
    <lineage>
        <taxon>Eukaryota</taxon>
        <taxon>Rhodophyta</taxon>
        <taxon>Bangiophyceae</taxon>
        <taxon>Porphyridiales</taxon>
        <taxon>Porphyridiaceae</taxon>
        <taxon>Porphyridium</taxon>
    </lineage>
</organism>
<accession>A0A5J4YZP1</accession>
<dbReference type="OrthoDB" id="1058301at2759"/>
<gene>
    <name evidence="1" type="ORF">FVE85_0287</name>
</gene>
<name>A0A5J4YZP1_PORPP</name>
<dbReference type="InterPro" id="IPR036754">
    <property type="entry name" value="YbaK/aa-tRNA-synt-asso_dom_sf"/>
</dbReference>
<proteinExistence type="predicted"/>
<dbReference type="GO" id="GO:0002161">
    <property type="term" value="F:aminoacyl-tRNA deacylase activity"/>
    <property type="evidence" value="ECO:0007669"/>
    <property type="project" value="InterPro"/>
</dbReference>
<reference evidence="2" key="1">
    <citation type="journal article" date="2019" name="Nat. Commun.">
        <title>Expansion of phycobilisome linker gene families in mesophilic red algae.</title>
        <authorList>
            <person name="Lee J."/>
            <person name="Kim D."/>
            <person name="Bhattacharya D."/>
            <person name="Yoon H.S."/>
        </authorList>
    </citation>
    <scope>NUCLEOTIDE SEQUENCE [LARGE SCALE GENOMIC DNA]</scope>
    <source>
        <strain evidence="2">CCMP 1328</strain>
    </source>
</reference>
<dbReference type="Proteomes" id="UP000324585">
    <property type="component" value="Unassembled WGS sequence"/>
</dbReference>
<dbReference type="AlphaFoldDB" id="A0A5J4YZP1"/>